<accession>A0AAD1XJJ7</accession>
<feature type="signal peptide" evidence="1">
    <location>
        <begin position="1"/>
        <end position="19"/>
    </location>
</feature>
<feature type="chain" id="PRO_5042168851" evidence="1">
    <location>
        <begin position="20"/>
        <end position="345"/>
    </location>
</feature>
<sequence>MARLQVLTILVLLVALSYQRVDNTNSDRVRFTPADLEGFFVNFAKAAKISLVSKSTMPCTKSVKQFILDGADAIDELLNDQTWTGTISVAEVLGGTSFIARNCTYSVDELSGQLYNYLQAFPTFESWTSMVRENVARNMVKLSLLSMQIVDEIKMTNPDFPLLGSMVGELVYYTLERETAEHVLRYLRQDPLAPSPLNKYLWATMESAFEFLKNSKVLTEEKLINCHNNVANMLVFQSDAFHNFAASVPDEGIYLALDSFVFLKSVLLECYDAGHQIGTNFDKVYKKIGENPDLVRTNFESELFYTLSDSIATYSQIYYRDIVGMNRILGDLVYRTLVKEQEVEN</sequence>
<keyword evidence="3" id="KW-1185">Reference proteome</keyword>
<comment type="caution">
    <text evidence="2">The sequence shown here is derived from an EMBL/GenBank/DDBJ whole genome shotgun (WGS) entry which is preliminary data.</text>
</comment>
<evidence type="ECO:0000313" key="3">
    <source>
        <dbReference type="Proteomes" id="UP001295684"/>
    </source>
</evidence>
<keyword evidence="1" id="KW-0732">Signal</keyword>
<name>A0AAD1XJJ7_EUPCR</name>
<dbReference type="AlphaFoldDB" id="A0AAD1XJJ7"/>
<reference evidence="2" key="1">
    <citation type="submission" date="2023-07" db="EMBL/GenBank/DDBJ databases">
        <authorList>
            <consortium name="AG Swart"/>
            <person name="Singh M."/>
            <person name="Singh A."/>
            <person name="Seah K."/>
            <person name="Emmerich C."/>
        </authorList>
    </citation>
    <scope>NUCLEOTIDE SEQUENCE</scope>
    <source>
        <strain evidence="2">DP1</strain>
    </source>
</reference>
<organism evidence="2 3">
    <name type="scientific">Euplotes crassus</name>
    <dbReference type="NCBI Taxonomy" id="5936"/>
    <lineage>
        <taxon>Eukaryota</taxon>
        <taxon>Sar</taxon>
        <taxon>Alveolata</taxon>
        <taxon>Ciliophora</taxon>
        <taxon>Intramacronucleata</taxon>
        <taxon>Spirotrichea</taxon>
        <taxon>Hypotrichia</taxon>
        <taxon>Euplotida</taxon>
        <taxon>Euplotidae</taxon>
        <taxon>Moneuplotes</taxon>
    </lineage>
</organism>
<evidence type="ECO:0000313" key="2">
    <source>
        <dbReference type="EMBL" id="CAI2373931.1"/>
    </source>
</evidence>
<gene>
    <name evidence="2" type="ORF">ECRASSUSDP1_LOCUS15280</name>
</gene>
<proteinExistence type="predicted"/>
<protein>
    <submittedName>
        <fullName evidence="2">Uncharacterized protein</fullName>
    </submittedName>
</protein>
<dbReference type="Proteomes" id="UP001295684">
    <property type="component" value="Unassembled WGS sequence"/>
</dbReference>
<dbReference type="EMBL" id="CAMPGE010015300">
    <property type="protein sequence ID" value="CAI2373931.1"/>
    <property type="molecule type" value="Genomic_DNA"/>
</dbReference>
<evidence type="ECO:0000256" key="1">
    <source>
        <dbReference type="SAM" id="SignalP"/>
    </source>
</evidence>